<name>A0AAW1PQ77_9CHLO</name>
<gene>
    <name evidence="4" type="ORF">WJX73_005255</name>
</gene>
<keyword evidence="1 2" id="KW-0175">Coiled coil</keyword>
<dbReference type="PANTHER" id="PTHR21549">
    <property type="entry name" value="MUTATED IN BLADDER CANCER 1"/>
    <property type="match status" value="1"/>
</dbReference>
<evidence type="ECO:0000256" key="3">
    <source>
        <dbReference type="SAM" id="MobiDB-lite"/>
    </source>
</evidence>
<dbReference type="InterPro" id="IPR039902">
    <property type="entry name" value="CCDC148/CCDC112"/>
</dbReference>
<evidence type="ECO:0008006" key="6">
    <source>
        <dbReference type="Google" id="ProtNLM"/>
    </source>
</evidence>
<sequence>MGILGSGSIRYAGAGRQMKKPAPSSAAASKATCQRCLQTGHWTYECPNPPAYSARPSRTEQLLNPKIRPAYLDPEAAIAPAVTRLELADQNRAEMTGLASSHPVADANSKRALAAAQRLQAVVTQQQDRAKRRLATSHLQVSQHRAAGEWSSLEQEKLKALWKHLELSTGDTDAALRDLCTLRSLLLEDFTQARSELLAEAKAVAPCLDKLGQPDASSVPLDLEGAFNRLLEDHQGADVACKENLQARFDDLQSQAAPAGKAQAGQDLTRPLKQAQHLRYMDARRECARSDAGATVERLAAMLPEISVPELKAHDAWYRQQLLRQGRASAECESSRAASQAFLKEAQQALAHSARAGLARAQAAEAAAVLQARQQELHATLASMHEARQETEAAELKKQEALQKMSLEAEQARSAAELVRRTQEKQQVAEFQAARADAKQQEADQAAAAQEAVLQEAREQQPLRCSRIAYRMQLLEQRQASHRAQLEELEQQDQEREERLARLRSKVAVSADRDPERAMAPTQSSGAEAPDSPCSPFSAPHSFTTEHLLQDQRFKLLEALGQHDLHASPAGKRALMHTAPLAAPRRDTASHNIFSLQ</sequence>
<dbReference type="EMBL" id="JALJOQ010000015">
    <property type="protein sequence ID" value="KAK9810622.1"/>
    <property type="molecule type" value="Genomic_DNA"/>
</dbReference>
<dbReference type="PANTHER" id="PTHR21549:SF1">
    <property type="entry name" value="COILED-COIL DOMAIN-CONTAINING PROTEIN 148"/>
    <property type="match status" value="1"/>
</dbReference>
<dbReference type="Proteomes" id="UP001465755">
    <property type="component" value="Unassembled WGS sequence"/>
</dbReference>
<evidence type="ECO:0000313" key="5">
    <source>
        <dbReference type="Proteomes" id="UP001465755"/>
    </source>
</evidence>
<dbReference type="Gene3D" id="4.10.60.10">
    <property type="entry name" value="Zinc finger, CCHC-type"/>
    <property type="match status" value="1"/>
</dbReference>
<comment type="caution">
    <text evidence="4">The sequence shown here is derived from an EMBL/GenBank/DDBJ whole genome shotgun (WGS) entry which is preliminary data.</text>
</comment>
<feature type="coiled-coil region" evidence="2">
    <location>
        <begin position="384"/>
        <end position="506"/>
    </location>
</feature>
<reference evidence="4 5" key="1">
    <citation type="journal article" date="2024" name="Nat. Commun.">
        <title>Phylogenomics reveals the evolutionary origins of lichenization in chlorophyte algae.</title>
        <authorList>
            <person name="Puginier C."/>
            <person name="Libourel C."/>
            <person name="Otte J."/>
            <person name="Skaloud P."/>
            <person name="Haon M."/>
            <person name="Grisel S."/>
            <person name="Petersen M."/>
            <person name="Berrin J.G."/>
            <person name="Delaux P.M."/>
            <person name="Dal Grande F."/>
            <person name="Keller J."/>
        </authorList>
    </citation>
    <scope>NUCLEOTIDE SEQUENCE [LARGE SCALE GENOMIC DNA]</scope>
    <source>
        <strain evidence="4 5">SAG 2036</strain>
    </source>
</reference>
<organism evidence="4 5">
    <name type="scientific">Symbiochloris irregularis</name>
    <dbReference type="NCBI Taxonomy" id="706552"/>
    <lineage>
        <taxon>Eukaryota</taxon>
        <taxon>Viridiplantae</taxon>
        <taxon>Chlorophyta</taxon>
        <taxon>core chlorophytes</taxon>
        <taxon>Trebouxiophyceae</taxon>
        <taxon>Trebouxiales</taxon>
        <taxon>Trebouxiaceae</taxon>
        <taxon>Symbiochloris</taxon>
    </lineage>
</organism>
<dbReference type="GO" id="GO:0003676">
    <property type="term" value="F:nucleic acid binding"/>
    <property type="evidence" value="ECO:0007669"/>
    <property type="project" value="InterPro"/>
</dbReference>
<dbReference type="InterPro" id="IPR036875">
    <property type="entry name" value="Znf_CCHC_sf"/>
</dbReference>
<protein>
    <recommendedName>
        <fullName evidence="6">CCHC-type domain-containing protein</fullName>
    </recommendedName>
</protein>
<evidence type="ECO:0000256" key="1">
    <source>
        <dbReference type="ARBA" id="ARBA00023054"/>
    </source>
</evidence>
<feature type="region of interest" description="Disordered" evidence="3">
    <location>
        <begin position="506"/>
        <end position="541"/>
    </location>
</feature>
<evidence type="ECO:0000256" key="2">
    <source>
        <dbReference type="SAM" id="Coils"/>
    </source>
</evidence>
<keyword evidence="5" id="KW-1185">Reference proteome</keyword>
<proteinExistence type="predicted"/>
<dbReference type="Pfam" id="PF13917">
    <property type="entry name" value="zf-CCHC_3"/>
    <property type="match status" value="1"/>
</dbReference>
<dbReference type="AlphaFoldDB" id="A0AAW1PQ77"/>
<accession>A0AAW1PQ77</accession>
<dbReference type="SUPFAM" id="SSF57756">
    <property type="entry name" value="Retrovirus zinc finger-like domains"/>
    <property type="match status" value="1"/>
</dbReference>
<evidence type="ECO:0000313" key="4">
    <source>
        <dbReference type="EMBL" id="KAK9810622.1"/>
    </source>
</evidence>
<dbReference type="GO" id="GO:0008270">
    <property type="term" value="F:zinc ion binding"/>
    <property type="evidence" value="ECO:0007669"/>
    <property type="project" value="InterPro"/>
</dbReference>